<dbReference type="Pfam" id="PF00353">
    <property type="entry name" value="HemolysinCabind"/>
    <property type="match status" value="5"/>
</dbReference>
<feature type="chain" id="PRO_5024878663" evidence="3">
    <location>
        <begin position="28"/>
        <end position="543"/>
    </location>
</feature>
<accession>A0A660KWW0</accession>
<keyword evidence="5" id="KW-1185">Reference proteome</keyword>
<evidence type="ECO:0000256" key="2">
    <source>
        <dbReference type="ARBA" id="ARBA00022525"/>
    </source>
</evidence>
<sequence>MTIRTRLLSGGVLAASMLAVITASAQAAVTSSFTNGTLSINGDNLDNNIAISRNAAGQILVNGGAVPVAGGTPTVANTSLIQVFGLGGNDILTLSEVNGALPRANLFGGAGNDVLTSGSGADQLFGQAGNDTLLGKGGNDFLFGGTENDTLTGGDADDQVFGQSGDDRMIWNPGDDTDLNEGGENTDTVEVNGGNGTEQFTTTANGTRVRFDRLNPAPFSIDIGTSENLVLNANGGDDTASATGNLAALIKLTTDGGTGNDNLLGSNGNDVILGGDGNDFVDGQQGNDVGFMGAGDDTFQWDPGDGSDVVEGQDGNDKMLFNGANINERFDVSANGGRVRFTRDVANIVMDLNDVEAIDAKALGGADTFTVNDLSGTDLRTVNPDLGSGDNAADNVITNATAGDDVAIVTGSGTNASVLGLAVRTDVTSAVAGSDRLTVNALAGDDVIDASAVAANAILLTLTGGAGDDVIIGGAGNDTLQGNAGDDVLLGGPGQDVLDGGEGGNVVIQLTKNVRTTAGGKTVLNVGGERTVLPRAKPSQLIK</sequence>
<evidence type="ECO:0000313" key="4">
    <source>
        <dbReference type="EMBL" id="RKQ84791.1"/>
    </source>
</evidence>
<gene>
    <name evidence="4" type="ORF">C8N24_6421</name>
</gene>
<evidence type="ECO:0000256" key="3">
    <source>
        <dbReference type="SAM" id="SignalP"/>
    </source>
</evidence>
<dbReference type="GO" id="GO:0005509">
    <property type="term" value="F:calcium ion binding"/>
    <property type="evidence" value="ECO:0007669"/>
    <property type="project" value="InterPro"/>
</dbReference>
<dbReference type="AlphaFoldDB" id="A0A660KWW0"/>
<dbReference type="EMBL" id="RBIL01000003">
    <property type="protein sequence ID" value="RKQ84791.1"/>
    <property type="molecule type" value="Genomic_DNA"/>
</dbReference>
<reference evidence="4 5" key="1">
    <citation type="submission" date="2018-10" db="EMBL/GenBank/DDBJ databases">
        <title>Genomic Encyclopedia of Archaeal and Bacterial Type Strains, Phase II (KMG-II): from individual species to whole genera.</title>
        <authorList>
            <person name="Goeker M."/>
        </authorList>
    </citation>
    <scope>NUCLEOTIDE SEQUENCE [LARGE SCALE GENOMIC DNA]</scope>
    <source>
        <strain evidence="4 5">DSM 14954</strain>
    </source>
</reference>
<dbReference type="PANTHER" id="PTHR38340:SF1">
    <property type="entry name" value="S-LAYER PROTEIN"/>
    <property type="match status" value="1"/>
</dbReference>
<dbReference type="PANTHER" id="PTHR38340">
    <property type="entry name" value="S-LAYER PROTEIN"/>
    <property type="match status" value="1"/>
</dbReference>
<proteinExistence type="predicted"/>
<dbReference type="Proteomes" id="UP000278962">
    <property type="component" value="Unassembled WGS sequence"/>
</dbReference>
<dbReference type="InterPro" id="IPR001343">
    <property type="entry name" value="Hemolysn_Ca-bd"/>
</dbReference>
<keyword evidence="3" id="KW-0732">Signal</keyword>
<dbReference type="InterPro" id="IPR050557">
    <property type="entry name" value="RTX_toxin/Mannuronan_C5-epim"/>
</dbReference>
<evidence type="ECO:0000256" key="1">
    <source>
        <dbReference type="ARBA" id="ARBA00004613"/>
    </source>
</evidence>
<protein>
    <submittedName>
        <fullName evidence="4">Hemolysin type calcium-binding protein</fullName>
    </submittedName>
</protein>
<dbReference type="PRINTS" id="PR00313">
    <property type="entry name" value="CABNDNGRPT"/>
</dbReference>
<name>A0A660KWW0_9ACTN</name>
<comment type="caution">
    <text evidence="4">The sequence shown here is derived from an EMBL/GenBank/DDBJ whole genome shotgun (WGS) entry which is preliminary data.</text>
</comment>
<dbReference type="InterPro" id="IPR011049">
    <property type="entry name" value="Serralysin-like_metalloprot_C"/>
</dbReference>
<keyword evidence="2" id="KW-0964">Secreted</keyword>
<dbReference type="OrthoDB" id="7315305at2"/>
<dbReference type="SUPFAM" id="SSF51120">
    <property type="entry name" value="beta-Roll"/>
    <property type="match status" value="3"/>
</dbReference>
<feature type="signal peptide" evidence="3">
    <location>
        <begin position="1"/>
        <end position="27"/>
    </location>
</feature>
<organism evidence="4 5">
    <name type="scientific">Solirubrobacter pauli</name>
    <dbReference type="NCBI Taxonomy" id="166793"/>
    <lineage>
        <taxon>Bacteria</taxon>
        <taxon>Bacillati</taxon>
        <taxon>Actinomycetota</taxon>
        <taxon>Thermoleophilia</taxon>
        <taxon>Solirubrobacterales</taxon>
        <taxon>Solirubrobacteraceae</taxon>
        <taxon>Solirubrobacter</taxon>
    </lineage>
</organism>
<dbReference type="GO" id="GO:0005576">
    <property type="term" value="C:extracellular region"/>
    <property type="evidence" value="ECO:0007669"/>
    <property type="project" value="UniProtKB-SubCell"/>
</dbReference>
<evidence type="ECO:0000313" key="5">
    <source>
        <dbReference type="Proteomes" id="UP000278962"/>
    </source>
</evidence>
<dbReference type="InterPro" id="IPR018511">
    <property type="entry name" value="Hemolysin-typ_Ca-bd_CS"/>
</dbReference>
<dbReference type="Gene3D" id="2.150.10.10">
    <property type="entry name" value="Serralysin-like metalloprotease, C-terminal"/>
    <property type="match status" value="3"/>
</dbReference>
<dbReference type="PROSITE" id="PS00330">
    <property type="entry name" value="HEMOLYSIN_CALCIUM"/>
    <property type="match status" value="3"/>
</dbReference>
<comment type="subcellular location">
    <subcellularLocation>
        <location evidence="1">Secreted</location>
    </subcellularLocation>
</comment>